<gene>
    <name evidence="6" type="ORF">HO173_013094</name>
</gene>
<dbReference type="GO" id="GO:0003723">
    <property type="term" value="F:RNA binding"/>
    <property type="evidence" value="ECO:0007669"/>
    <property type="project" value="UniProtKB-KW"/>
</dbReference>
<dbReference type="GeneID" id="59294723"/>
<dbReference type="PANTHER" id="PTHR21641:SF0">
    <property type="entry name" value="RNA-BINDING PROTEIN EIF1AD-RELATED"/>
    <property type="match status" value="1"/>
</dbReference>
<dbReference type="InterPro" id="IPR039294">
    <property type="entry name" value="EIF1AD"/>
</dbReference>
<dbReference type="Gene3D" id="2.40.50.140">
    <property type="entry name" value="Nucleic acid-binding proteins"/>
    <property type="match status" value="1"/>
</dbReference>
<evidence type="ECO:0000256" key="3">
    <source>
        <dbReference type="PROSITE-ProRule" id="PRU00181"/>
    </source>
</evidence>
<reference evidence="6 7" key="1">
    <citation type="journal article" date="2020" name="Genomics">
        <title>Complete, high-quality genomes from long-read metagenomic sequencing of two wolf lichen thalli reveals enigmatic genome architecture.</title>
        <authorList>
            <person name="McKenzie S.K."/>
            <person name="Walston R.F."/>
            <person name="Allen J.L."/>
        </authorList>
    </citation>
    <scope>NUCLEOTIDE SEQUENCE [LARGE SCALE GENOMIC DNA]</scope>
    <source>
        <strain evidence="6">WasteWater2</strain>
    </source>
</reference>
<evidence type="ECO:0000259" key="5">
    <source>
        <dbReference type="PROSITE" id="PS50832"/>
    </source>
</evidence>
<dbReference type="PROSITE" id="PS50832">
    <property type="entry name" value="S1_IF1_TYPE"/>
    <property type="match status" value="1"/>
</dbReference>
<comment type="caution">
    <text evidence="6">The sequence shown here is derived from an EMBL/GenBank/DDBJ whole genome shotgun (WGS) entry which is preliminary data.</text>
</comment>
<dbReference type="EMBL" id="JACCJC010000128">
    <property type="protein sequence ID" value="KAF6223882.1"/>
    <property type="molecule type" value="Genomic_DNA"/>
</dbReference>
<keyword evidence="2" id="KW-0694">RNA-binding</keyword>
<dbReference type="SUPFAM" id="SSF50249">
    <property type="entry name" value="Nucleic acid-binding proteins"/>
    <property type="match status" value="1"/>
</dbReference>
<organism evidence="6 7">
    <name type="scientific">Letharia columbiana</name>
    <dbReference type="NCBI Taxonomy" id="112416"/>
    <lineage>
        <taxon>Eukaryota</taxon>
        <taxon>Fungi</taxon>
        <taxon>Dikarya</taxon>
        <taxon>Ascomycota</taxon>
        <taxon>Pezizomycotina</taxon>
        <taxon>Lecanoromycetes</taxon>
        <taxon>OSLEUM clade</taxon>
        <taxon>Lecanoromycetidae</taxon>
        <taxon>Lecanorales</taxon>
        <taxon>Lecanorineae</taxon>
        <taxon>Parmeliaceae</taxon>
        <taxon>Letharia</taxon>
    </lineage>
</organism>
<proteinExistence type="inferred from homology"/>
<evidence type="ECO:0000256" key="1">
    <source>
        <dbReference type="ARBA" id="ARBA00007340"/>
    </source>
</evidence>
<keyword evidence="3" id="KW-0396">Initiation factor</keyword>
<dbReference type="OrthoDB" id="1738325at2759"/>
<evidence type="ECO:0000256" key="4">
    <source>
        <dbReference type="SAM" id="MobiDB-lite"/>
    </source>
</evidence>
<sequence length="139" mass="15505">MGRPKRKLLATAAETSSPPAVLDQGHMIALVKKAEGNNLYSVELPSGKEPLLAELPSRFRSQIWIKRGGYVVVDSSAFDDRENKLGGEIVNVVRDEKQWRKQAYWPPEFVKKPTYLDDSEEDESTAGKMPPAEESDCGE</sequence>
<evidence type="ECO:0000313" key="6">
    <source>
        <dbReference type="EMBL" id="KAF6223882.1"/>
    </source>
</evidence>
<dbReference type="Proteomes" id="UP000578531">
    <property type="component" value="Unassembled WGS sequence"/>
</dbReference>
<dbReference type="InterPro" id="IPR001253">
    <property type="entry name" value="TIF_eIF-1A"/>
</dbReference>
<dbReference type="GO" id="GO:0003743">
    <property type="term" value="F:translation initiation factor activity"/>
    <property type="evidence" value="ECO:0007669"/>
    <property type="project" value="UniProtKB-UniRule"/>
</dbReference>
<dbReference type="SMART" id="SM00652">
    <property type="entry name" value="eIF1a"/>
    <property type="match status" value="1"/>
</dbReference>
<dbReference type="GO" id="GO:0005634">
    <property type="term" value="C:nucleus"/>
    <property type="evidence" value="ECO:0007669"/>
    <property type="project" value="TreeGrafter"/>
</dbReference>
<dbReference type="RefSeq" id="XP_037158194.1">
    <property type="nucleotide sequence ID" value="XM_037314920.1"/>
</dbReference>
<keyword evidence="7" id="KW-1185">Reference proteome</keyword>
<dbReference type="InterPro" id="IPR012340">
    <property type="entry name" value="NA-bd_OB-fold"/>
</dbReference>
<dbReference type="InterPro" id="IPR006196">
    <property type="entry name" value="RNA-binding_domain_S1_IF1"/>
</dbReference>
<evidence type="ECO:0000256" key="2">
    <source>
        <dbReference type="ARBA" id="ARBA00022884"/>
    </source>
</evidence>
<evidence type="ECO:0000313" key="7">
    <source>
        <dbReference type="Proteomes" id="UP000578531"/>
    </source>
</evidence>
<dbReference type="AlphaFoldDB" id="A0A8H6FCX5"/>
<feature type="region of interest" description="Disordered" evidence="4">
    <location>
        <begin position="112"/>
        <end position="139"/>
    </location>
</feature>
<feature type="domain" description="S1-like" evidence="5">
    <location>
        <begin position="23"/>
        <end position="84"/>
    </location>
</feature>
<name>A0A8H6FCX5_9LECA</name>
<accession>A0A8H6FCX5</accession>
<keyword evidence="3" id="KW-0648">Protein biosynthesis</keyword>
<protein>
    <recommendedName>
        <fullName evidence="5">S1-like domain-containing protein</fullName>
    </recommendedName>
</protein>
<comment type="similarity">
    <text evidence="1">Belongs to the EIF1AD family.</text>
</comment>
<dbReference type="Pfam" id="PF01176">
    <property type="entry name" value="eIF-1a"/>
    <property type="match status" value="1"/>
</dbReference>
<dbReference type="PANTHER" id="PTHR21641">
    <property type="entry name" value="TRANSLATION INITIATION FACTOR-RELATED"/>
    <property type="match status" value="1"/>
</dbReference>